<dbReference type="PANTHER" id="PTHR10642:SF26">
    <property type="entry name" value="RIBONUCLEASE H1"/>
    <property type="match status" value="1"/>
</dbReference>
<evidence type="ECO:0000256" key="3">
    <source>
        <dbReference type="ARBA" id="ARBA00012180"/>
    </source>
</evidence>
<dbReference type="InterPro" id="IPR036397">
    <property type="entry name" value="RNaseH_sf"/>
</dbReference>
<dbReference type="EC" id="3.1.26.4" evidence="3"/>
<evidence type="ECO:0000256" key="6">
    <source>
        <dbReference type="ARBA" id="ARBA00022759"/>
    </source>
</evidence>
<dbReference type="Gene3D" id="3.30.420.10">
    <property type="entry name" value="Ribonuclease H-like superfamily/Ribonuclease H"/>
    <property type="match status" value="1"/>
</dbReference>
<gene>
    <name evidence="9" type="ORF">F53441_6746</name>
</gene>
<dbReference type="InterPro" id="IPR050092">
    <property type="entry name" value="RNase_H"/>
</dbReference>
<protein>
    <recommendedName>
        <fullName evidence="3">ribonuclease H</fullName>
        <ecNumber evidence="3">3.1.26.4</ecNumber>
    </recommendedName>
</protein>
<dbReference type="OrthoDB" id="245563at2759"/>
<evidence type="ECO:0000256" key="5">
    <source>
        <dbReference type="ARBA" id="ARBA00022723"/>
    </source>
</evidence>
<evidence type="ECO:0000256" key="7">
    <source>
        <dbReference type="ARBA" id="ARBA00022801"/>
    </source>
</evidence>
<keyword evidence="6" id="KW-0255">Endonuclease</keyword>
<feature type="domain" description="RNase H type-1" evidence="8">
    <location>
        <begin position="71"/>
        <end position="227"/>
    </location>
</feature>
<name>A0A8H4KHS7_9HYPO</name>
<dbReference type="Pfam" id="PF00075">
    <property type="entry name" value="RNase_H"/>
    <property type="match status" value="1"/>
</dbReference>
<dbReference type="GO" id="GO:0043137">
    <property type="term" value="P:DNA replication, removal of RNA primer"/>
    <property type="evidence" value="ECO:0007669"/>
    <property type="project" value="TreeGrafter"/>
</dbReference>
<dbReference type="Proteomes" id="UP000605986">
    <property type="component" value="Unassembled WGS sequence"/>
</dbReference>
<dbReference type="AlphaFoldDB" id="A0A8H4KHS7"/>
<reference evidence="9" key="1">
    <citation type="submission" date="2020-01" db="EMBL/GenBank/DDBJ databases">
        <title>Identification and distribution of gene clusters putatively required for synthesis of sphingolipid metabolism inhibitors in phylogenetically diverse species of the filamentous fungus Fusarium.</title>
        <authorList>
            <person name="Kim H.-S."/>
            <person name="Busman M."/>
            <person name="Brown D.W."/>
            <person name="Divon H."/>
            <person name="Uhlig S."/>
            <person name="Proctor R.H."/>
        </authorList>
    </citation>
    <scope>NUCLEOTIDE SEQUENCE</scope>
    <source>
        <strain evidence="9">NRRL 53441</strain>
    </source>
</reference>
<dbReference type="InterPro" id="IPR012337">
    <property type="entry name" value="RNaseH-like_sf"/>
</dbReference>
<sequence>MVAQVEYMGWCEVISNAESDNVYKENDLLFEPENSFPHHNIPERHLITYNPRKRISQLRTTLPRTGKAVRDTSSVVIHINGACRRNGSRSARGSWGVYFGPDSSLNWSGLLPSDAPQTSNFAEIWALQKAVDAIRDDILPDKSLSQVFIASDSSYLVKAFTEYMEHWLDNGGYNARGERVAHWPLIKDIHYDLDYMTWGRDALDIKFWHVPREMNQGADKLANRAFDRRRRDS</sequence>
<comment type="caution">
    <text evidence="9">The sequence shown here is derived from an EMBL/GenBank/DDBJ whole genome shotgun (WGS) entry which is preliminary data.</text>
</comment>
<accession>A0A8H4KHS7</accession>
<dbReference type="GO" id="GO:0004523">
    <property type="term" value="F:RNA-DNA hybrid ribonuclease activity"/>
    <property type="evidence" value="ECO:0007669"/>
    <property type="project" value="UniProtKB-EC"/>
</dbReference>
<dbReference type="GO" id="GO:0003676">
    <property type="term" value="F:nucleic acid binding"/>
    <property type="evidence" value="ECO:0007669"/>
    <property type="project" value="InterPro"/>
</dbReference>
<evidence type="ECO:0000256" key="2">
    <source>
        <dbReference type="ARBA" id="ARBA00005300"/>
    </source>
</evidence>
<dbReference type="PANTHER" id="PTHR10642">
    <property type="entry name" value="RIBONUCLEASE H1"/>
    <property type="match status" value="1"/>
</dbReference>
<dbReference type="GO" id="GO:0046872">
    <property type="term" value="F:metal ion binding"/>
    <property type="evidence" value="ECO:0007669"/>
    <property type="project" value="UniProtKB-KW"/>
</dbReference>
<keyword evidence="7" id="KW-0378">Hydrolase</keyword>
<evidence type="ECO:0000256" key="4">
    <source>
        <dbReference type="ARBA" id="ARBA00022722"/>
    </source>
</evidence>
<comment type="similarity">
    <text evidence="2">Belongs to the RNase H family.</text>
</comment>
<evidence type="ECO:0000313" key="10">
    <source>
        <dbReference type="Proteomes" id="UP000605986"/>
    </source>
</evidence>
<dbReference type="EMBL" id="JAADJG010000260">
    <property type="protein sequence ID" value="KAF4450041.1"/>
    <property type="molecule type" value="Genomic_DNA"/>
</dbReference>
<comment type="catalytic activity">
    <reaction evidence="1">
        <text>Endonucleolytic cleavage to 5'-phosphomonoester.</text>
        <dbReference type="EC" id="3.1.26.4"/>
    </reaction>
</comment>
<keyword evidence="10" id="KW-1185">Reference proteome</keyword>
<dbReference type="SUPFAM" id="SSF53098">
    <property type="entry name" value="Ribonuclease H-like"/>
    <property type="match status" value="1"/>
</dbReference>
<dbReference type="PROSITE" id="PS50879">
    <property type="entry name" value="RNASE_H_1"/>
    <property type="match status" value="1"/>
</dbReference>
<keyword evidence="5" id="KW-0479">Metal-binding</keyword>
<dbReference type="CDD" id="cd13934">
    <property type="entry name" value="RNase_H_Dikarya_like"/>
    <property type="match status" value="1"/>
</dbReference>
<evidence type="ECO:0000259" key="8">
    <source>
        <dbReference type="PROSITE" id="PS50879"/>
    </source>
</evidence>
<dbReference type="InterPro" id="IPR002156">
    <property type="entry name" value="RNaseH_domain"/>
</dbReference>
<keyword evidence="4" id="KW-0540">Nuclease</keyword>
<evidence type="ECO:0000313" key="9">
    <source>
        <dbReference type="EMBL" id="KAF4450041.1"/>
    </source>
</evidence>
<organism evidence="9 10">
    <name type="scientific">Fusarium austroafricanum</name>
    <dbReference type="NCBI Taxonomy" id="2364996"/>
    <lineage>
        <taxon>Eukaryota</taxon>
        <taxon>Fungi</taxon>
        <taxon>Dikarya</taxon>
        <taxon>Ascomycota</taxon>
        <taxon>Pezizomycotina</taxon>
        <taxon>Sordariomycetes</taxon>
        <taxon>Hypocreomycetidae</taxon>
        <taxon>Hypocreales</taxon>
        <taxon>Nectriaceae</taxon>
        <taxon>Fusarium</taxon>
        <taxon>Fusarium concolor species complex</taxon>
    </lineage>
</organism>
<evidence type="ECO:0000256" key="1">
    <source>
        <dbReference type="ARBA" id="ARBA00000077"/>
    </source>
</evidence>
<proteinExistence type="inferred from homology"/>